<keyword evidence="1" id="KW-0472">Membrane</keyword>
<dbReference type="PANTHER" id="PTHR21377">
    <property type="entry name" value="PROTEIN FAM210B, MITOCHONDRIAL"/>
    <property type="match status" value="1"/>
</dbReference>
<accession>A0A7S0LHJ1</accession>
<dbReference type="AlphaFoldDB" id="A0A7S0LHJ1"/>
<gene>
    <name evidence="3" type="ORF">CPEL01642_LOCUS15251</name>
</gene>
<dbReference type="InterPro" id="IPR009688">
    <property type="entry name" value="FAM210A/B-like_dom"/>
</dbReference>
<evidence type="ECO:0000256" key="1">
    <source>
        <dbReference type="SAM" id="Phobius"/>
    </source>
</evidence>
<protein>
    <recommendedName>
        <fullName evidence="2">DUF1279 domain-containing protein</fullName>
    </recommendedName>
</protein>
<dbReference type="PANTHER" id="PTHR21377:SF0">
    <property type="entry name" value="PROTEIN FAM210B, MITOCHONDRIAL"/>
    <property type="match status" value="1"/>
</dbReference>
<name>A0A7S0LHJ1_9EUKA</name>
<proteinExistence type="predicted"/>
<keyword evidence="1" id="KW-0812">Transmembrane</keyword>
<reference evidence="3" key="1">
    <citation type="submission" date="2021-01" db="EMBL/GenBank/DDBJ databases">
        <authorList>
            <person name="Corre E."/>
            <person name="Pelletier E."/>
            <person name="Niang G."/>
            <person name="Scheremetjew M."/>
            <person name="Finn R."/>
            <person name="Kale V."/>
            <person name="Holt S."/>
            <person name="Cochrane G."/>
            <person name="Meng A."/>
            <person name="Brown T."/>
            <person name="Cohen L."/>
        </authorList>
    </citation>
    <scope>NUCLEOTIDE SEQUENCE</scope>
    <source>
        <strain evidence="3">PLY182g</strain>
    </source>
</reference>
<keyword evidence="1" id="KW-1133">Transmembrane helix</keyword>
<organism evidence="3">
    <name type="scientific">Coccolithus braarudii</name>
    <dbReference type="NCBI Taxonomy" id="221442"/>
    <lineage>
        <taxon>Eukaryota</taxon>
        <taxon>Haptista</taxon>
        <taxon>Haptophyta</taxon>
        <taxon>Prymnesiophyceae</taxon>
        <taxon>Coccolithales</taxon>
        <taxon>Coccolithaceae</taxon>
        <taxon>Coccolithus</taxon>
    </lineage>
</organism>
<sequence>MLRCGVLYSHMAHGRFGSPGQLRMLSGTPKSGAQPSRWQQMFSTFKEHGPFFIVYYSAAYAVSFGGAWGAITFAGVDGIELLRKMGCERVIDTSNWSPKWVNAGIAMVIADFMEPIRLPFVLATTPRLSRALMRRG</sequence>
<evidence type="ECO:0000313" key="3">
    <source>
        <dbReference type="EMBL" id="CAD8611871.1"/>
    </source>
</evidence>
<feature type="transmembrane region" description="Helical" evidence="1">
    <location>
        <begin position="53"/>
        <end position="76"/>
    </location>
</feature>
<evidence type="ECO:0000259" key="2">
    <source>
        <dbReference type="Pfam" id="PF06916"/>
    </source>
</evidence>
<dbReference type="InterPro" id="IPR045866">
    <property type="entry name" value="FAM210A/B-like"/>
</dbReference>
<dbReference type="GO" id="GO:0005739">
    <property type="term" value="C:mitochondrion"/>
    <property type="evidence" value="ECO:0007669"/>
    <property type="project" value="TreeGrafter"/>
</dbReference>
<dbReference type="EMBL" id="HBEY01032036">
    <property type="protein sequence ID" value="CAD8611871.1"/>
    <property type="molecule type" value="Transcribed_RNA"/>
</dbReference>
<feature type="domain" description="DUF1279" evidence="2">
    <location>
        <begin position="40"/>
        <end position="126"/>
    </location>
</feature>
<dbReference type="Pfam" id="PF06916">
    <property type="entry name" value="FAM210A-B_dom"/>
    <property type="match status" value="1"/>
</dbReference>